<evidence type="ECO:0000256" key="4">
    <source>
        <dbReference type="ARBA" id="ARBA00022723"/>
    </source>
</evidence>
<dbReference type="InterPro" id="IPR057296">
    <property type="entry name" value="UNK_Znf_5"/>
</dbReference>
<evidence type="ECO:0000256" key="7">
    <source>
        <dbReference type="ARBA" id="ARBA00022833"/>
    </source>
</evidence>
<protein>
    <recommendedName>
        <fullName evidence="10">C3H1-type domain-containing protein</fullName>
    </recommendedName>
</protein>
<dbReference type="SMART" id="SM00356">
    <property type="entry name" value="ZnF_C3H1"/>
    <property type="match status" value="5"/>
</dbReference>
<dbReference type="AlphaFoldDB" id="A0A6A5HKF3"/>
<name>A0A6A5HKF3_CAERE</name>
<feature type="compositionally biased region" description="Polar residues" evidence="9">
    <location>
        <begin position="1"/>
        <end position="19"/>
    </location>
</feature>
<feature type="zinc finger region" description="C3H1-type" evidence="8">
    <location>
        <begin position="114"/>
        <end position="144"/>
    </location>
</feature>
<dbReference type="InterPro" id="IPR045234">
    <property type="entry name" value="Unkempt-like"/>
</dbReference>
<evidence type="ECO:0000259" key="10">
    <source>
        <dbReference type="PROSITE" id="PS50103"/>
    </source>
</evidence>
<gene>
    <name evidence="11" type="ORF">GCK72_007560</name>
</gene>
<sequence length="542" mass="62491">MNEQNENSCMSSPGGSTQETPKHLRWLNTYRTEKCSLFDQKQCEEHRPYTCFFWHYPSQRRRRPVLLADGTFNYSPDVFCNQYDTETGRCPNGDSCRFLHRVTGDTERKYHPRYFKTAQCVHPTNYKGYCVKNGPSCAYAHGPHDTRYPTFEKPLKSTQTAPADIQDTYFCKPGAEWQSQEYILEHYKTEKCKITPYMCRQGYSCPFWHSFKDKRRCPDKYNYRSTPCPAVKIGADWSNDPDVCHAGDSCGYCHSRTEQQFHEDFYKTSRCNDMLEHGFCPRHYFCAFAHSDLEEQGVRSAGKKAKNETCRINFERTEQRPRSNTVGPMSPVKEMKDPRSSLFTTSYSSLFGVDSAVDLGQSFGKLDDLHLDLQMMEQNGNYSNMVNEVLSPALSNMMSPGPSSSQHQPPQFENLAQRCQYLEGMREQEMKNATIWKALFEKERIKNAWLQEDREHLLAQIKAMEMQLGELYVGDNMLPLQVKLPEEHPDIRPSASLPNSPSYNIFVKYDDDEAPVCAQCGRTPPPPGFQVTTSCTLCKNHS</sequence>
<comment type="caution">
    <text evidence="11">The sequence shown here is derived from an EMBL/GenBank/DDBJ whole genome shotgun (WGS) entry which is preliminary data.</text>
</comment>
<dbReference type="InterPro" id="IPR040594">
    <property type="entry name" value="UNK_Znf_1"/>
</dbReference>
<dbReference type="InterPro" id="IPR057295">
    <property type="entry name" value="UNK_Znf_4"/>
</dbReference>
<dbReference type="InterPro" id="IPR000571">
    <property type="entry name" value="Znf_CCCH"/>
</dbReference>
<dbReference type="GO" id="GO:0005737">
    <property type="term" value="C:cytoplasm"/>
    <property type="evidence" value="ECO:0007669"/>
    <property type="project" value="UniProtKB-SubCell"/>
</dbReference>
<reference evidence="11 12" key="1">
    <citation type="submission" date="2019-12" db="EMBL/GenBank/DDBJ databases">
        <title>Chromosome-level assembly of the Caenorhabditis remanei genome.</title>
        <authorList>
            <person name="Teterina A.A."/>
            <person name="Willis J.H."/>
            <person name="Phillips P.C."/>
        </authorList>
    </citation>
    <scope>NUCLEOTIDE SEQUENCE [LARGE SCALE GENOMIC DNA]</scope>
    <source>
        <strain evidence="11 12">PX506</strain>
        <tissue evidence="11">Whole organism</tissue>
    </source>
</reference>
<feature type="domain" description="C3H1-type" evidence="10">
    <location>
        <begin position="265"/>
        <end position="293"/>
    </location>
</feature>
<proteinExistence type="inferred from homology"/>
<feature type="region of interest" description="Disordered" evidence="9">
    <location>
        <begin position="318"/>
        <end position="337"/>
    </location>
</feature>
<feature type="domain" description="C3H1-type" evidence="10">
    <location>
        <begin position="114"/>
        <end position="144"/>
    </location>
</feature>
<dbReference type="Pfam" id="PF00642">
    <property type="entry name" value="zf-CCCH"/>
    <property type="match status" value="1"/>
</dbReference>
<keyword evidence="7 8" id="KW-0862">Zinc</keyword>
<organism evidence="11 12">
    <name type="scientific">Caenorhabditis remanei</name>
    <name type="common">Caenorhabditis vulgaris</name>
    <dbReference type="NCBI Taxonomy" id="31234"/>
    <lineage>
        <taxon>Eukaryota</taxon>
        <taxon>Metazoa</taxon>
        <taxon>Ecdysozoa</taxon>
        <taxon>Nematoda</taxon>
        <taxon>Chromadorea</taxon>
        <taxon>Rhabditida</taxon>
        <taxon>Rhabditina</taxon>
        <taxon>Rhabditomorpha</taxon>
        <taxon>Rhabditoidea</taxon>
        <taxon>Rhabditidae</taxon>
        <taxon>Peloderinae</taxon>
        <taxon>Caenorhabditis</taxon>
    </lineage>
</organism>
<feature type="domain" description="C3H1-type" evidence="10">
    <location>
        <begin position="74"/>
        <end position="103"/>
    </location>
</feature>
<dbReference type="InterPro" id="IPR036855">
    <property type="entry name" value="Znf_CCCH_sf"/>
</dbReference>
<comment type="similarity">
    <text evidence="2">Belongs to the unkempt family.</text>
</comment>
<dbReference type="Pfam" id="PF23261">
    <property type="entry name" value="zf-CCCH_11"/>
    <property type="match status" value="1"/>
</dbReference>
<evidence type="ECO:0000256" key="1">
    <source>
        <dbReference type="ARBA" id="ARBA00004496"/>
    </source>
</evidence>
<evidence type="ECO:0000256" key="5">
    <source>
        <dbReference type="ARBA" id="ARBA00022737"/>
    </source>
</evidence>
<dbReference type="PANTHER" id="PTHR14493">
    <property type="entry name" value="UNKEMPT FAMILY MEMBER"/>
    <property type="match status" value="1"/>
</dbReference>
<dbReference type="CTD" id="9805163"/>
<evidence type="ECO:0000256" key="6">
    <source>
        <dbReference type="ARBA" id="ARBA00022771"/>
    </source>
</evidence>
<dbReference type="Pfam" id="PF23035">
    <property type="entry name" value="zf-CCCH_UNK-like_4th"/>
    <property type="match status" value="1"/>
</dbReference>
<dbReference type="KEGG" id="crq:GCK72_007560"/>
<evidence type="ECO:0000256" key="9">
    <source>
        <dbReference type="SAM" id="MobiDB-lite"/>
    </source>
</evidence>
<dbReference type="PANTHER" id="PTHR14493:SF50">
    <property type="entry name" value="RING FINGER PROTEIN UNKEMPT"/>
    <property type="match status" value="1"/>
</dbReference>
<dbReference type="PROSITE" id="PS50103">
    <property type="entry name" value="ZF_C3H1"/>
    <property type="match status" value="3"/>
</dbReference>
<dbReference type="Proteomes" id="UP000483820">
    <property type="component" value="Chromosome II"/>
</dbReference>
<dbReference type="Pfam" id="PF25427">
    <property type="entry name" value="zf-CCCH_UNK"/>
    <property type="match status" value="1"/>
</dbReference>
<dbReference type="EMBL" id="WUAV01000002">
    <property type="protein sequence ID" value="KAF1767601.1"/>
    <property type="molecule type" value="Genomic_DNA"/>
</dbReference>
<keyword evidence="5" id="KW-0677">Repeat</keyword>
<dbReference type="GO" id="GO:0008270">
    <property type="term" value="F:zinc ion binding"/>
    <property type="evidence" value="ECO:0007669"/>
    <property type="project" value="UniProtKB-KW"/>
</dbReference>
<feature type="zinc finger region" description="C3H1-type" evidence="8">
    <location>
        <begin position="74"/>
        <end position="103"/>
    </location>
</feature>
<evidence type="ECO:0000313" key="12">
    <source>
        <dbReference type="Proteomes" id="UP000483820"/>
    </source>
</evidence>
<comment type="subcellular location">
    <subcellularLocation>
        <location evidence="1">Cytoplasm</location>
    </subcellularLocation>
</comment>
<accession>A0A6A5HKF3</accession>
<keyword evidence="3" id="KW-0963">Cytoplasm</keyword>
<evidence type="ECO:0000256" key="8">
    <source>
        <dbReference type="PROSITE-ProRule" id="PRU00723"/>
    </source>
</evidence>
<evidence type="ECO:0000313" key="11">
    <source>
        <dbReference type="EMBL" id="KAF1767601.1"/>
    </source>
</evidence>
<feature type="region of interest" description="Disordered" evidence="9">
    <location>
        <begin position="1"/>
        <end position="22"/>
    </location>
</feature>
<dbReference type="SUPFAM" id="SSF90229">
    <property type="entry name" value="CCCH zinc finger"/>
    <property type="match status" value="1"/>
</dbReference>
<feature type="zinc finger region" description="C3H1-type" evidence="8">
    <location>
        <begin position="265"/>
        <end position="293"/>
    </location>
</feature>
<keyword evidence="4 8" id="KW-0479">Metal-binding</keyword>
<evidence type="ECO:0000256" key="3">
    <source>
        <dbReference type="ARBA" id="ARBA00022490"/>
    </source>
</evidence>
<dbReference type="Gene3D" id="4.10.1000.10">
    <property type="entry name" value="Zinc finger, CCCH-type"/>
    <property type="match status" value="1"/>
</dbReference>
<dbReference type="Pfam" id="PF18384">
    <property type="entry name" value="zf_CCCH_5"/>
    <property type="match status" value="1"/>
</dbReference>
<dbReference type="RefSeq" id="XP_003107104.2">
    <property type="nucleotide sequence ID" value="XM_003107056.2"/>
</dbReference>
<dbReference type="GeneID" id="9805163"/>
<evidence type="ECO:0000256" key="2">
    <source>
        <dbReference type="ARBA" id="ARBA00008808"/>
    </source>
</evidence>
<keyword evidence="6 8" id="KW-0863">Zinc-finger</keyword>